<evidence type="ECO:0000256" key="3">
    <source>
        <dbReference type="ARBA" id="ARBA00022741"/>
    </source>
</evidence>
<dbReference type="Pfam" id="PF00005">
    <property type="entry name" value="ABC_tran"/>
    <property type="match status" value="1"/>
</dbReference>
<keyword evidence="2" id="KW-0472">Membrane</keyword>
<proteinExistence type="predicted"/>
<dbReference type="InterPro" id="IPR050093">
    <property type="entry name" value="ABC_SmlMolc_Importer"/>
</dbReference>
<name>A0A095Z0K5_9BURK</name>
<dbReference type="GeneID" id="93428234"/>
<dbReference type="AlphaFoldDB" id="A0A095Z0K5"/>
<feature type="domain" description="ABC transporter" evidence="5">
    <location>
        <begin position="4"/>
        <end position="222"/>
    </location>
</feature>
<evidence type="ECO:0000256" key="2">
    <source>
        <dbReference type="ARBA" id="ARBA00022475"/>
    </source>
</evidence>
<dbReference type="InterPro" id="IPR003593">
    <property type="entry name" value="AAA+_ATPase"/>
</dbReference>
<reference evidence="6 7" key="1">
    <citation type="submission" date="2014-07" db="EMBL/GenBank/DDBJ databases">
        <authorList>
            <person name="McCorrison J."/>
            <person name="Sanka R."/>
            <person name="Torralba M."/>
            <person name="Gillis M."/>
            <person name="Haft D.H."/>
            <person name="Methe B."/>
            <person name="Sutton G."/>
            <person name="Nelson K.E."/>
        </authorList>
    </citation>
    <scope>NUCLEOTIDE SEQUENCE [LARGE SCALE GENOMIC DNA]</scope>
    <source>
        <strain evidence="6 7">DNF00040</strain>
    </source>
</reference>
<dbReference type="SMART" id="SM00382">
    <property type="entry name" value="AAA"/>
    <property type="match status" value="1"/>
</dbReference>
<dbReference type="PROSITE" id="PS50893">
    <property type="entry name" value="ABC_TRANSPORTER_2"/>
    <property type="match status" value="1"/>
</dbReference>
<evidence type="ECO:0000259" key="5">
    <source>
        <dbReference type="PROSITE" id="PS50893"/>
    </source>
</evidence>
<accession>A0A095Z0K5</accession>
<dbReference type="GO" id="GO:0005524">
    <property type="term" value="F:ATP binding"/>
    <property type="evidence" value="ECO:0007669"/>
    <property type="project" value="UniProtKB-KW"/>
</dbReference>
<evidence type="ECO:0000256" key="4">
    <source>
        <dbReference type="ARBA" id="ARBA00022840"/>
    </source>
</evidence>
<evidence type="ECO:0000256" key="1">
    <source>
        <dbReference type="ARBA" id="ARBA00022448"/>
    </source>
</evidence>
<dbReference type="Proteomes" id="UP000029629">
    <property type="component" value="Unassembled WGS sequence"/>
</dbReference>
<dbReference type="PANTHER" id="PTHR42781:SF8">
    <property type="entry name" value="BICARBONATE TRANSPORT ATP-BINDING PROTEIN CMPC"/>
    <property type="match status" value="1"/>
</dbReference>
<dbReference type="SUPFAM" id="SSF52540">
    <property type="entry name" value="P-loop containing nucleoside triphosphate hydrolases"/>
    <property type="match status" value="1"/>
</dbReference>
<gene>
    <name evidence="6" type="ORF">HMPREF2130_09585</name>
</gene>
<dbReference type="InterPro" id="IPR027417">
    <property type="entry name" value="P-loop_NTPase"/>
</dbReference>
<dbReference type="EMBL" id="JRNI01000057">
    <property type="protein sequence ID" value="KGF28163.1"/>
    <property type="molecule type" value="Genomic_DNA"/>
</dbReference>
<organism evidence="6 7">
    <name type="scientific">Oligella urethralis DNF00040</name>
    <dbReference type="NCBI Taxonomy" id="1401065"/>
    <lineage>
        <taxon>Bacteria</taxon>
        <taxon>Pseudomonadati</taxon>
        <taxon>Pseudomonadota</taxon>
        <taxon>Betaproteobacteria</taxon>
        <taxon>Burkholderiales</taxon>
        <taxon>Alcaligenaceae</taxon>
        <taxon>Oligella</taxon>
    </lineage>
</organism>
<comment type="caution">
    <text evidence="6">The sequence shown here is derived from an EMBL/GenBank/DDBJ whole genome shotgun (WGS) entry which is preliminary data.</text>
</comment>
<keyword evidence="3" id="KW-0547">Nucleotide-binding</keyword>
<dbReference type="Gene3D" id="3.40.50.300">
    <property type="entry name" value="P-loop containing nucleotide triphosphate hydrolases"/>
    <property type="match status" value="1"/>
</dbReference>
<keyword evidence="7" id="KW-1185">Reference proteome</keyword>
<sequence length="234" mass="27286">MASLQLHQLHKNLMGESIVEDFNLELNAGEVVCLYGPSGCGKTTILRLIAGLISPDRGRIDSTFLRLRYLFQEHRLLPWRSLWDNILLTHPNPKSAATHQEAQRLLTKLHLHAEDYDKYPDELSGGMRQRAALVRALLCEPDLLLLDEPFSALDYELKLQLYTWLQEYISNSMSIVMVTHDRFEALQLADKIYILPHKPARNQTMIELDQPRSKRNERFVQHYLAQPFWQPYHD</sequence>
<evidence type="ECO:0000313" key="7">
    <source>
        <dbReference type="Proteomes" id="UP000029629"/>
    </source>
</evidence>
<protein>
    <submittedName>
        <fullName evidence="6">Nitrate ABC transporter ATP-binding protein</fullName>
    </submittedName>
</protein>
<keyword evidence="2" id="KW-1003">Cell membrane</keyword>
<dbReference type="RefSeq" id="WP_018025977.1">
    <property type="nucleotide sequence ID" value="NZ_JRNI01000057.1"/>
</dbReference>
<keyword evidence="1" id="KW-0813">Transport</keyword>
<dbReference type="GO" id="GO:0016887">
    <property type="term" value="F:ATP hydrolysis activity"/>
    <property type="evidence" value="ECO:0007669"/>
    <property type="project" value="InterPro"/>
</dbReference>
<dbReference type="PROSITE" id="PS00211">
    <property type="entry name" value="ABC_TRANSPORTER_1"/>
    <property type="match status" value="1"/>
</dbReference>
<keyword evidence="4 6" id="KW-0067">ATP-binding</keyword>
<dbReference type="PANTHER" id="PTHR42781">
    <property type="entry name" value="SPERMIDINE/PUTRESCINE IMPORT ATP-BINDING PROTEIN POTA"/>
    <property type="match status" value="1"/>
</dbReference>
<evidence type="ECO:0000313" key="6">
    <source>
        <dbReference type="EMBL" id="KGF28163.1"/>
    </source>
</evidence>
<dbReference type="InterPro" id="IPR003439">
    <property type="entry name" value="ABC_transporter-like_ATP-bd"/>
</dbReference>
<dbReference type="InterPro" id="IPR017871">
    <property type="entry name" value="ABC_transporter-like_CS"/>
</dbReference>
<dbReference type="eggNOG" id="COG1116">
    <property type="taxonomic scope" value="Bacteria"/>
</dbReference>